<name>A0AAV2IPK7_LYMST</name>
<dbReference type="PANTHER" id="PTHR14700:SF0">
    <property type="entry name" value="PENTATRICOPEPTIDE REPEAT-CONTAINING PROTEIN 2, MITOCHONDRIAL"/>
    <property type="match status" value="1"/>
</dbReference>
<proteinExistence type="predicted"/>
<organism evidence="2 3">
    <name type="scientific">Lymnaea stagnalis</name>
    <name type="common">Great pond snail</name>
    <name type="synonym">Helix stagnalis</name>
    <dbReference type="NCBI Taxonomy" id="6523"/>
    <lineage>
        <taxon>Eukaryota</taxon>
        <taxon>Metazoa</taxon>
        <taxon>Spiralia</taxon>
        <taxon>Lophotrochozoa</taxon>
        <taxon>Mollusca</taxon>
        <taxon>Gastropoda</taxon>
        <taxon>Heterobranchia</taxon>
        <taxon>Euthyneura</taxon>
        <taxon>Panpulmonata</taxon>
        <taxon>Hygrophila</taxon>
        <taxon>Lymnaeoidea</taxon>
        <taxon>Lymnaeidae</taxon>
        <taxon>Lymnaea</taxon>
    </lineage>
</organism>
<evidence type="ECO:0000313" key="3">
    <source>
        <dbReference type="Proteomes" id="UP001497497"/>
    </source>
</evidence>
<dbReference type="GO" id="GO:0003723">
    <property type="term" value="F:RNA binding"/>
    <property type="evidence" value="ECO:0007669"/>
    <property type="project" value="TreeGrafter"/>
</dbReference>
<dbReference type="GO" id="GO:0005739">
    <property type="term" value="C:mitochondrion"/>
    <property type="evidence" value="ECO:0007669"/>
    <property type="project" value="InterPro"/>
</dbReference>
<sequence length="365" mass="41790">MATPLKNVFFQTLLNNRSRLNIISVYRTLLSEADTKIDRYWRQRIFKADELGTSGKSTLLQKLSNVKSPLDAKLCAYEIIDLIHVADTKQEVILLENLLCLLSESGITDIENFNFGASIIRLYHYLGLPEEAYALFKSHKCKEFLMDNTCHKVLMDLLYNHKQYQKVLDVFASLQKFNIDCITLALGAHYHINTEESFEAAQKLIKDYLKNYSLSRRAIMFYCMLAIQQNHPKEALQALNNCQPNNVTFNMKLISLAKLGQSSELMKSLVKVKSETENISRPLDVRLFSDTMKEISESLNESLSPRDFASARFLIEDLGERGVLSRQVITIFLDRTIPGNVGNRKQGGKQKVVRDSQRDTHPRLS</sequence>
<keyword evidence="3" id="KW-1185">Reference proteome</keyword>
<dbReference type="GO" id="GO:0007005">
    <property type="term" value="P:mitochondrion organization"/>
    <property type="evidence" value="ECO:0007669"/>
    <property type="project" value="TreeGrafter"/>
</dbReference>
<dbReference type="EMBL" id="CAXITT010001051">
    <property type="protein sequence ID" value="CAL1547732.1"/>
    <property type="molecule type" value="Genomic_DNA"/>
</dbReference>
<dbReference type="AlphaFoldDB" id="A0AAV2IPK7"/>
<accession>A0AAV2IPK7</accession>
<feature type="region of interest" description="Disordered" evidence="1">
    <location>
        <begin position="340"/>
        <end position="365"/>
    </location>
</feature>
<gene>
    <name evidence="2" type="ORF">GSLYS_00021049001</name>
</gene>
<dbReference type="PANTHER" id="PTHR14700">
    <property type="entry name" value="PENTATRICOPEPTIDE REPEAT-CONTAINING PROTEIN 2, MITOCHONDRIAL"/>
    <property type="match status" value="1"/>
</dbReference>
<dbReference type="InterPro" id="IPR011990">
    <property type="entry name" value="TPR-like_helical_dom_sf"/>
</dbReference>
<reference evidence="2 3" key="1">
    <citation type="submission" date="2024-04" db="EMBL/GenBank/DDBJ databases">
        <authorList>
            <consortium name="Genoscope - CEA"/>
            <person name="William W."/>
        </authorList>
    </citation>
    <scope>NUCLEOTIDE SEQUENCE [LARGE SCALE GENOMIC DNA]</scope>
</reference>
<feature type="compositionally biased region" description="Basic and acidic residues" evidence="1">
    <location>
        <begin position="352"/>
        <end position="365"/>
    </location>
</feature>
<evidence type="ECO:0000313" key="2">
    <source>
        <dbReference type="EMBL" id="CAL1547732.1"/>
    </source>
</evidence>
<evidence type="ECO:0008006" key="4">
    <source>
        <dbReference type="Google" id="ProtNLM"/>
    </source>
</evidence>
<dbReference type="GO" id="GO:0050684">
    <property type="term" value="P:regulation of mRNA processing"/>
    <property type="evidence" value="ECO:0007669"/>
    <property type="project" value="InterPro"/>
</dbReference>
<dbReference type="Proteomes" id="UP001497497">
    <property type="component" value="Unassembled WGS sequence"/>
</dbReference>
<dbReference type="InterPro" id="IPR034629">
    <property type="entry name" value="PTCD2"/>
</dbReference>
<evidence type="ECO:0000256" key="1">
    <source>
        <dbReference type="SAM" id="MobiDB-lite"/>
    </source>
</evidence>
<protein>
    <recommendedName>
        <fullName evidence="4">Pentatricopeptide repeat-containing protein 2, mitochondrial</fullName>
    </recommendedName>
</protein>
<comment type="caution">
    <text evidence="2">The sequence shown here is derived from an EMBL/GenBank/DDBJ whole genome shotgun (WGS) entry which is preliminary data.</text>
</comment>
<dbReference type="Gene3D" id="1.25.40.10">
    <property type="entry name" value="Tetratricopeptide repeat domain"/>
    <property type="match status" value="1"/>
</dbReference>